<feature type="transmembrane region" description="Helical" evidence="8">
    <location>
        <begin position="46"/>
        <end position="65"/>
    </location>
</feature>
<feature type="transmembrane region" description="Helical" evidence="8">
    <location>
        <begin position="241"/>
        <end position="259"/>
    </location>
</feature>
<evidence type="ECO:0000313" key="9">
    <source>
        <dbReference type="EMBL" id="PYC49000.1"/>
    </source>
</evidence>
<dbReference type="PANTHER" id="PTHR30269:SF32">
    <property type="entry name" value="MEMBRANE TRANSPORTER PROTEIN-RELATED"/>
    <property type="match status" value="1"/>
</dbReference>
<feature type="transmembrane region" description="Helical" evidence="8">
    <location>
        <begin position="184"/>
        <end position="204"/>
    </location>
</feature>
<reference evidence="9 10" key="1">
    <citation type="submission" date="2018-05" db="EMBL/GenBank/DDBJ databases">
        <title>Oceanovita maritima gen. nov., sp. nov., a marine bacterium in the family Rhodobacteraceae isolated from surface seawater of Lundu port Xiamen, China.</title>
        <authorList>
            <person name="Hetharua B.H."/>
            <person name="Min D."/>
            <person name="Liao H."/>
            <person name="Tian Y."/>
        </authorList>
    </citation>
    <scope>NUCLEOTIDE SEQUENCE [LARGE SCALE GENOMIC DNA]</scope>
    <source>
        <strain evidence="9 10">FSX-11</strain>
    </source>
</reference>
<evidence type="ECO:0000256" key="4">
    <source>
        <dbReference type="ARBA" id="ARBA00022475"/>
    </source>
</evidence>
<keyword evidence="10" id="KW-1185">Reference proteome</keyword>
<comment type="caution">
    <text evidence="9">The sequence shown here is derived from an EMBL/GenBank/DDBJ whole genome shotgun (WGS) entry which is preliminary data.</text>
</comment>
<evidence type="ECO:0000256" key="3">
    <source>
        <dbReference type="ARBA" id="ARBA00022448"/>
    </source>
</evidence>
<proteinExistence type="inferred from homology"/>
<dbReference type="Proteomes" id="UP000248012">
    <property type="component" value="Unassembled WGS sequence"/>
</dbReference>
<dbReference type="InterPro" id="IPR052017">
    <property type="entry name" value="TSUP"/>
</dbReference>
<organism evidence="9 10">
    <name type="scientific">Litorivita pollutaquae</name>
    <dbReference type="NCBI Taxonomy" id="2200892"/>
    <lineage>
        <taxon>Bacteria</taxon>
        <taxon>Pseudomonadati</taxon>
        <taxon>Pseudomonadota</taxon>
        <taxon>Alphaproteobacteria</taxon>
        <taxon>Rhodobacterales</taxon>
        <taxon>Paracoccaceae</taxon>
        <taxon>Litorivita</taxon>
    </lineage>
</organism>
<evidence type="ECO:0000256" key="7">
    <source>
        <dbReference type="ARBA" id="ARBA00023136"/>
    </source>
</evidence>
<gene>
    <name evidence="9" type="ORF">DI396_02735</name>
</gene>
<evidence type="ECO:0000256" key="2">
    <source>
        <dbReference type="ARBA" id="ARBA00009142"/>
    </source>
</evidence>
<keyword evidence="4 8" id="KW-1003">Cell membrane</keyword>
<dbReference type="RefSeq" id="WP_110794577.1">
    <property type="nucleotide sequence ID" value="NZ_KZ826481.1"/>
</dbReference>
<feature type="transmembrane region" description="Helical" evidence="8">
    <location>
        <begin position="111"/>
        <end position="130"/>
    </location>
</feature>
<dbReference type="EMBL" id="QFVT01000002">
    <property type="protein sequence ID" value="PYC49000.1"/>
    <property type="molecule type" value="Genomic_DNA"/>
</dbReference>
<keyword evidence="5 8" id="KW-0812">Transmembrane</keyword>
<sequence length="260" mass="27470">MNIYASFAALDLSPQVALLCLIVALGAGVVKGLVGFAMPMMMISGLGAWVAPELALAGLIVPTLLTNGWQALRQGPRAAGKSVKRFWRFLVAGAVMLMLSAQLVRVLPVPVMLAAIGIPITIFAVTQMMGRQLRLAAHPSARVEFSIGGFAGFIGGFSGVWGPPTVALLTAMETPKQEQMRVQGVIYGLGAVVLLAAHITSGVISRTTLPFSLMLVAPALIGMGIGLRLQDRIDQAQFRRATMIVLLLAGLNLIRRAVFS</sequence>
<evidence type="ECO:0000313" key="10">
    <source>
        <dbReference type="Proteomes" id="UP000248012"/>
    </source>
</evidence>
<dbReference type="PANTHER" id="PTHR30269">
    <property type="entry name" value="TRANSMEMBRANE PROTEIN YFCA"/>
    <property type="match status" value="1"/>
</dbReference>
<dbReference type="AlphaFoldDB" id="A0A2V4NG48"/>
<name>A0A2V4NG48_9RHOB</name>
<feature type="transmembrane region" description="Helical" evidence="8">
    <location>
        <begin position="210"/>
        <end position="229"/>
    </location>
</feature>
<dbReference type="InterPro" id="IPR002781">
    <property type="entry name" value="TM_pro_TauE-like"/>
</dbReference>
<dbReference type="Pfam" id="PF01925">
    <property type="entry name" value="TauE"/>
    <property type="match status" value="1"/>
</dbReference>
<evidence type="ECO:0000256" key="8">
    <source>
        <dbReference type="RuleBase" id="RU363041"/>
    </source>
</evidence>
<evidence type="ECO:0000256" key="1">
    <source>
        <dbReference type="ARBA" id="ARBA00004651"/>
    </source>
</evidence>
<dbReference type="OrthoDB" id="9800873at2"/>
<feature type="transmembrane region" description="Helical" evidence="8">
    <location>
        <begin position="150"/>
        <end position="172"/>
    </location>
</feature>
<protein>
    <recommendedName>
        <fullName evidence="8">Probable membrane transporter protein</fullName>
    </recommendedName>
</protein>
<accession>A0A2V4NG48</accession>
<evidence type="ECO:0000256" key="6">
    <source>
        <dbReference type="ARBA" id="ARBA00022989"/>
    </source>
</evidence>
<comment type="subcellular location">
    <subcellularLocation>
        <location evidence="1 8">Cell membrane</location>
        <topology evidence="1 8">Multi-pass membrane protein</topology>
    </subcellularLocation>
</comment>
<keyword evidence="3" id="KW-0813">Transport</keyword>
<keyword evidence="6 8" id="KW-1133">Transmembrane helix</keyword>
<feature type="transmembrane region" description="Helical" evidence="8">
    <location>
        <begin position="12"/>
        <end position="34"/>
    </location>
</feature>
<comment type="similarity">
    <text evidence="2 8">Belongs to the 4-toluene sulfonate uptake permease (TSUP) (TC 2.A.102) family.</text>
</comment>
<keyword evidence="7 8" id="KW-0472">Membrane</keyword>
<dbReference type="GO" id="GO:0005886">
    <property type="term" value="C:plasma membrane"/>
    <property type="evidence" value="ECO:0007669"/>
    <property type="project" value="UniProtKB-SubCell"/>
</dbReference>
<evidence type="ECO:0000256" key="5">
    <source>
        <dbReference type="ARBA" id="ARBA00022692"/>
    </source>
</evidence>